<keyword evidence="1" id="KW-1133">Transmembrane helix</keyword>
<gene>
    <name evidence="2" type="ORF">SY85_21775</name>
</gene>
<feature type="transmembrane region" description="Helical" evidence="1">
    <location>
        <begin position="7"/>
        <end position="26"/>
    </location>
</feature>
<feature type="transmembrane region" description="Helical" evidence="1">
    <location>
        <begin position="104"/>
        <end position="121"/>
    </location>
</feature>
<sequence length="199" mass="22673">MSQRTLGILGIIGAPFLFVTFIPDVLVGEVDQNSSLQGLFELIYMLGWMASIMGLTKLQATGTDKWGRWVLIIQLAFLSLANIWNIWNIFQPNANTTLYKILDFTWPASNVWMLVVGITTVKVHRLKGWRRWVPLLVGLWSPIGLMTMGILGRSHTSLYIAGIYSASAWFLLAFMIWLTPIVYPFHALKRQPKLYNGHY</sequence>
<dbReference type="KEGG" id="fla:SY85_21775"/>
<dbReference type="STRING" id="1492898.SY85_21775"/>
<organism evidence="2 3">
    <name type="scientific">Flavisolibacter tropicus</name>
    <dbReference type="NCBI Taxonomy" id="1492898"/>
    <lineage>
        <taxon>Bacteria</taxon>
        <taxon>Pseudomonadati</taxon>
        <taxon>Bacteroidota</taxon>
        <taxon>Chitinophagia</taxon>
        <taxon>Chitinophagales</taxon>
        <taxon>Chitinophagaceae</taxon>
        <taxon>Flavisolibacter</taxon>
    </lineage>
</organism>
<feature type="transmembrane region" description="Helical" evidence="1">
    <location>
        <begin position="67"/>
        <end position="84"/>
    </location>
</feature>
<keyword evidence="1" id="KW-0472">Membrane</keyword>
<dbReference type="AlphaFoldDB" id="A0A172U0R8"/>
<proteinExistence type="predicted"/>
<evidence type="ECO:0000256" key="1">
    <source>
        <dbReference type="SAM" id="Phobius"/>
    </source>
</evidence>
<feature type="transmembrane region" description="Helical" evidence="1">
    <location>
        <begin position="38"/>
        <end position="55"/>
    </location>
</feature>
<feature type="transmembrane region" description="Helical" evidence="1">
    <location>
        <begin position="158"/>
        <end position="183"/>
    </location>
</feature>
<reference evidence="2 3" key="2">
    <citation type="journal article" date="2016" name="Int. J. Syst. Evol. Microbiol.">
        <title>Flavisolibacter tropicus sp. nov., isolated from tropical soil.</title>
        <authorList>
            <person name="Lee J.J."/>
            <person name="Kang M.S."/>
            <person name="Kim G.S."/>
            <person name="Lee C.S."/>
            <person name="Lim S."/>
            <person name="Lee J."/>
            <person name="Roh S.H."/>
            <person name="Kang H."/>
            <person name="Ha J.M."/>
            <person name="Bae S."/>
            <person name="Jung H.Y."/>
            <person name="Kim M.K."/>
        </authorList>
    </citation>
    <scope>NUCLEOTIDE SEQUENCE [LARGE SCALE GENOMIC DNA]</scope>
    <source>
        <strain evidence="2 3">LCS9</strain>
    </source>
</reference>
<evidence type="ECO:0000313" key="3">
    <source>
        <dbReference type="Proteomes" id="UP000077177"/>
    </source>
</evidence>
<dbReference type="RefSeq" id="WP_066407684.1">
    <property type="nucleotide sequence ID" value="NZ_CP011390.1"/>
</dbReference>
<protein>
    <submittedName>
        <fullName evidence="2">Uncharacterized protein</fullName>
    </submittedName>
</protein>
<reference evidence="3" key="1">
    <citation type="submission" date="2015-01" db="EMBL/GenBank/DDBJ databases">
        <title>Flavisolibacter sp./LCS9/ whole genome sequencing.</title>
        <authorList>
            <person name="Kim M.K."/>
            <person name="Srinivasan S."/>
            <person name="Lee J.-J."/>
        </authorList>
    </citation>
    <scope>NUCLEOTIDE SEQUENCE [LARGE SCALE GENOMIC DNA]</scope>
    <source>
        <strain evidence="3">LCS9</strain>
    </source>
</reference>
<feature type="transmembrane region" description="Helical" evidence="1">
    <location>
        <begin position="133"/>
        <end position="152"/>
    </location>
</feature>
<dbReference type="EMBL" id="CP011390">
    <property type="protein sequence ID" value="ANE52714.1"/>
    <property type="molecule type" value="Genomic_DNA"/>
</dbReference>
<dbReference type="OrthoDB" id="893172at2"/>
<keyword evidence="3" id="KW-1185">Reference proteome</keyword>
<name>A0A172U0R8_9BACT</name>
<accession>A0A172U0R8</accession>
<dbReference type="Proteomes" id="UP000077177">
    <property type="component" value="Chromosome"/>
</dbReference>
<keyword evidence="1" id="KW-0812">Transmembrane</keyword>
<evidence type="ECO:0000313" key="2">
    <source>
        <dbReference type="EMBL" id="ANE52714.1"/>
    </source>
</evidence>